<dbReference type="STRING" id="33903.AQJ43_28510"/>
<gene>
    <name evidence="3" type="ORF">SAV14893_087040</name>
    <name evidence="4" type="ORF">SAV31267_090480</name>
</gene>
<evidence type="ECO:0000313" key="3">
    <source>
        <dbReference type="EMBL" id="GDY69311.1"/>
    </source>
</evidence>
<reference evidence="4 5" key="1">
    <citation type="submission" date="2019-04" db="EMBL/GenBank/DDBJ databases">
        <title>Draft genome sequences of Streptomyces avermitilis ATCC 31267.</title>
        <authorList>
            <person name="Komaki H."/>
            <person name="Tamura T."/>
            <person name="Hosoyama A."/>
        </authorList>
    </citation>
    <scope>NUCLEOTIDE SEQUENCE [LARGE SCALE GENOMIC DNA]</scope>
    <source>
        <strain evidence="4 5">ATCC 31267</strain>
    </source>
</reference>
<accession>A0A4D4MBK8</accession>
<name>A0A4D4MBK8_STRAX</name>
<dbReference type="AlphaFoldDB" id="A0A4D4MBK8"/>
<comment type="caution">
    <text evidence="3">The sequence shown here is derived from an EMBL/GenBank/DDBJ whole genome shotgun (WGS) entry which is preliminary data.</text>
</comment>
<organism evidence="3 6">
    <name type="scientific">Streptomyces avermitilis</name>
    <dbReference type="NCBI Taxonomy" id="33903"/>
    <lineage>
        <taxon>Bacteria</taxon>
        <taxon>Bacillati</taxon>
        <taxon>Actinomycetota</taxon>
        <taxon>Actinomycetes</taxon>
        <taxon>Kitasatosporales</taxon>
        <taxon>Streptomycetaceae</taxon>
        <taxon>Streptomyces</taxon>
    </lineage>
</organism>
<dbReference type="PANTHER" id="PTHR48267:SF1">
    <property type="entry name" value="BILIRUBIN OXIDASE"/>
    <property type="match status" value="1"/>
</dbReference>
<dbReference type="InterPro" id="IPR001117">
    <property type="entry name" value="Cu-oxidase_2nd"/>
</dbReference>
<dbReference type="PANTHER" id="PTHR48267">
    <property type="entry name" value="CUPREDOXIN SUPERFAMILY PROTEIN"/>
    <property type="match status" value="1"/>
</dbReference>
<evidence type="ECO:0000259" key="2">
    <source>
        <dbReference type="Pfam" id="PF00394"/>
    </source>
</evidence>
<dbReference type="SUPFAM" id="SSF49503">
    <property type="entry name" value="Cupredoxins"/>
    <property type="match status" value="2"/>
</dbReference>
<sequence length="223" mass="25334">MQAFSPHGFHAEDYATLEPSRAKPNEAIYGYTNHDRSCMLWYHDHAMGMSALNVYAGLPGLYLVRDPVDERLGLPRGAFEVPLILRDRTFNQDGSLAYTMTAREGEDTPVFNGKAYPFLAVEPRRYRLRILNASNEPFWRLRFDVPRDVLLQPQLPFWLIGTDGGFRAPLKMLDFLISSAERYDLIVDFSGMPRTRSIRCHSFTGPLAYSPTVLARGEGRGSQ</sequence>
<dbReference type="Proteomes" id="UP000299211">
    <property type="component" value="Unassembled WGS sequence"/>
</dbReference>
<dbReference type="EMBL" id="BJHX01000002">
    <property type="protein sequence ID" value="GDY69311.1"/>
    <property type="molecule type" value="Genomic_DNA"/>
</dbReference>
<evidence type="ECO:0000256" key="1">
    <source>
        <dbReference type="ARBA" id="ARBA00010609"/>
    </source>
</evidence>
<comment type="similarity">
    <text evidence="1">Belongs to the multicopper oxidase family.</text>
</comment>
<evidence type="ECO:0000313" key="4">
    <source>
        <dbReference type="EMBL" id="GDY79563.1"/>
    </source>
</evidence>
<evidence type="ECO:0000313" key="6">
    <source>
        <dbReference type="Proteomes" id="UP000302139"/>
    </source>
</evidence>
<proteinExistence type="inferred from homology"/>
<dbReference type="Gene3D" id="2.60.40.420">
    <property type="entry name" value="Cupredoxins - blue copper proteins"/>
    <property type="match status" value="2"/>
</dbReference>
<reference evidence="3 6" key="2">
    <citation type="submission" date="2019-04" db="EMBL/GenBank/DDBJ databases">
        <title>Draft genome sequences of Streptomyces avermitilis NBRC 14893.</title>
        <authorList>
            <person name="Komaki H."/>
            <person name="Tamura T."/>
            <person name="Hosoyama A."/>
        </authorList>
    </citation>
    <scope>NUCLEOTIDE SEQUENCE [LARGE SCALE GENOMIC DNA]</scope>
    <source>
        <strain evidence="3 6">NBRC 14893</strain>
    </source>
</reference>
<feature type="domain" description="Plastocyanin-like" evidence="2">
    <location>
        <begin position="89"/>
        <end position="200"/>
    </location>
</feature>
<dbReference type="InterPro" id="IPR045087">
    <property type="entry name" value="Cu-oxidase_fam"/>
</dbReference>
<evidence type="ECO:0000313" key="5">
    <source>
        <dbReference type="Proteomes" id="UP000299211"/>
    </source>
</evidence>
<dbReference type="Pfam" id="PF00394">
    <property type="entry name" value="Cu-oxidase"/>
    <property type="match status" value="1"/>
</dbReference>
<dbReference type="InterPro" id="IPR008972">
    <property type="entry name" value="Cupredoxin"/>
</dbReference>
<protein>
    <recommendedName>
        <fullName evidence="2">Plastocyanin-like domain-containing protein</fullName>
    </recommendedName>
</protein>
<dbReference type="Proteomes" id="UP000302139">
    <property type="component" value="Unassembled WGS sequence"/>
</dbReference>
<dbReference type="EMBL" id="BJHY01000002">
    <property type="protein sequence ID" value="GDY79563.1"/>
    <property type="molecule type" value="Genomic_DNA"/>
</dbReference>